<evidence type="ECO:0000313" key="1">
    <source>
        <dbReference type="EMBL" id="CAB5194808.1"/>
    </source>
</evidence>
<name>A0A6J7WBR9_9CAUD</name>
<reference evidence="1" key="1">
    <citation type="submission" date="2020-05" db="EMBL/GenBank/DDBJ databases">
        <authorList>
            <person name="Chiriac C."/>
            <person name="Salcher M."/>
            <person name="Ghai R."/>
            <person name="Kavagutti S V."/>
        </authorList>
    </citation>
    <scope>NUCLEOTIDE SEQUENCE</scope>
</reference>
<gene>
    <name evidence="1" type="ORF">UFOVP175_23</name>
</gene>
<proteinExistence type="predicted"/>
<sequence>MKLITRPIKWVITVDGSPIFSESATEIEIVDEAAGEFVEVSQNMEGCGKVWIDPAEWPTIRAAIDSAVKQCKDHRE</sequence>
<protein>
    <submittedName>
        <fullName evidence="1">Uncharacterized protein</fullName>
    </submittedName>
</protein>
<dbReference type="EMBL" id="LR798221">
    <property type="protein sequence ID" value="CAB5194808.1"/>
    <property type="molecule type" value="Genomic_DNA"/>
</dbReference>
<accession>A0A6J7WBR9</accession>
<organism evidence="1">
    <name type="scientific">uncultured Caudovirales phage</name>
    <dbReference type="NCBI Taxonomy" id="2100421"/>
    <lineage>
        <taxon>Viruses</taxon>
        <taxon>Duplodnaviria</taxon>
        <taxon>Heunggongvirae</taxon>
        <taxon>Uroviricota</taxon>
        <taxon>Caudoviricetes</taxon>
        <taxon>Peduoviridae</taxon>
        <taxon>Maltschvirus</taxon>
        <taxon>Maltschvirus maltsch</taxon>
    </lineage>
</organism>